<keyword evidence="3" id="KW-1185">Reference proteome</keyword>
<dbReference type="Proteomes" id="UP000494365">
    <property type="component" value="Unassembled WGS sequence"/>
</dbReference>
<evidence type="ECO:0000256" key="1">
    <source>
        <dbReference type="SAM" id="SignalP"/>
    </source>
</evidence>
<keyword evidence="1" id="KW-0732">Signal</keyword>
<accession>A0A6S7C3V8</accession>
<evidence type="ECO:0000313" key="3">
    <source>
        <dbReference type="Proteomes" id="UP000494365"/>
    </source>
</evidence>
<feature type="chain" id="PRO_5028949493" description="Porin" evidence="1">
    <location>
        <begin position="25"/>
        <end position="80"/>
    </location>
</feature>
<evidence type="ECO:0008006" key="4">
    <source>
        <dbReference type="Google" id="ProtNLM"/>
    </source>
</evidence>
<organism evidence="2 3">
    <name type="scientific">Paraburkholderia ultramafica</name>
    <dbReference type="NCBI Taxonomy" id="1544867"/>
    <lineage>
        <taxon>Bacteria</taxon>
        <taxon>Pseudomonadati</taxon>
        <taxon>Pseudomonadota</taxon>
        <taxon>Betaproteobacteria</taxon>
        <taxon>Burkholderiales</taxon>
        <taxon>Burkholderiaceae</taxon>
        <taxon>Paraburkholderia</taxon>
    </lineage>
</organism>
<evidence type="ECO:0000313" key="2">
    <source>
        <dbReference type="EMBL" id="CAB3809563.1"/>
    </source>
</evidence>
<name>A0A6S7C3V8_9BURK</name>
<gene>
    <name evidence="2" type="ORF">LMG28614_07069</name>
</gene>
<reference evidence="2 3" key="1">
    <citation type="submission" date="2020-04" db="EMBL/GenBank/DDBJ databases">
        <authorList>
            <person name="De Canck E."/>
        </authorList>
    </citation>
    <scope>NUCLEOTIDE SEQUENCE [LARGE SCALE GENOMIC DNA]</scope>
    <source>
        <strain evidence="2 3">LMG 28614</strain>
    </source>
</reference>
<proteinExistence type="predicted"/>
<sequence>MNRNITMTRIACAIAALASAPVFAQSHALQAFQRTNGSTPGTAGSGHIITATATIGDGVQSAPSSSRSQFAAGVGIVHRF</sequence>
<dbReference type="EMBL" id="CADIKK010000076">
    <property type="protein sequence ID" value="CAB3809563.1"/>
    <property type="molecule type" value="Genomic_DNA"/>
</dbReference>
<dbReference type="AlphaFoldDB" id="A0A6S7C3V8"/>
<feature type="signal peptide" evidence="1">
    <location>
        <begin position="1"/>
        <end position="24"/>
    </location>
</feature>
<protein>
    <recommendedName>
        <fullName evidence="4">Porin</fullName>
    </recommendedName>
</protein>